<keyword evidence="3" id="KW-1185">Reference proteome</keyword>
<accession>A0A2U1NV86</accession>
<dbReference type="EMBL" id="PKPP01002129">
    <property type="protein sequence ID" value="PWA77422.1"/>
    <property type="molecule type" value="Genomic_DNA"/>
</dbReference>
<sequence length="73" mass="8182">MEWPERSKPKLDDFLKRYGKSQDAKSGQMVESECSSSTTEVEQKGDESNTSDAKTKKAERNKGKKGKKGKAKK</sequence>
<reference evidence="2 3" key="1">
    <citation type="journal article" date="2018" name="Mol. Plant">
        <title>The genome of Artemisia annua provides insight into the evolution of Asteraceae family and artemisinin biosynthesis.</title>
        <authorList>
            <person name="Shen Q."/>
            <person name="Zhang L."/>
            <person name="Liao Z."/>
            <person name="Wang S."/>
            <person name="Yan T."/>
            <person name="Shi P."/>
            <person name="Liu M."/>
            <person name="Fu X."/>
            <person name="Pan Q."/>
            <person name="Wang Y."/>
            <person name="Lv Z."/>
            <person name="Lu X."/>
            <person name="Zhang F."/>
            <person name="Jiang W."/>
            <person name="Ma Y."/>
            <person name="Chen M."/>
            <person name="Hao X."/>
            <person name="Li L."/>
            <person name="Tang Y."/>
            <person name="Lv G."/>
            <person name="Zhou Y."/>
            <person name="Sun X."/>
            <person name="Brodelius P.E."/>
            <person name="Rose J.K.C."/>
            <person name="Tang K."/>
        </authorList>
    </citation>
    <scope>NUCLEOTIDE SEQUENCE [LARGE SCALE GENOMIC DNA]</scope>
    <source>
        <strain evidence="3">cv. Huhao1</strain>
        <tissue evidence="2">Leaf</tissue>
    </source>
</reference>
<proteinExistence type="predicted"/>
<name>A0A2U1NV86_ARTAN</name>
<evidence type="ECO:0000313" key="3">
    <source>
        <dbReference type="Proteomes" id="UP000245207"/>
    </source>
</evidence>
<gene>
    <name evidence="2" type="ORF">CTI12_AA223890</name>
</gene>
<comment type="caution">
    <text evidence="2">The sequence shown here is derived from an EMBL/GenBank/DDBJ whole genome shotgun (WGS) entry which is preliminary data.</text>
</comment>
<dbReference type="Proteomes" id="UP000245207">
    <property type="component" value="Unassembled WGS sequence"/>
</dbReference>
<evidence type="ECO:0000313" key="2">
    <source>
        <dbReference type="EMBL" id="PWA77422.1"/>
    </source>
</evidence>
<feature type="compositionally biased region" description="Basic residues" evidence="1">
    <location>
        <begin position="62"/>
        <end position="73"/>
    </location>
</feature>
<feature type="region of interest" description="Disordered" evidence="1">
    <location>
        <begin position="1"/>
        <end position="73"/>
    </location>
</feature>
<organism evidence="2 3">
    <name type="scientific">Artemisia annua</name>
    <name type="common">Sweet wormwood</name>
    <dbReference type="NCBI Taxonomy" id="35608"/>
    <lineage>
        <taxon>Eukaryota</taxon>
        <taxon>Viridiplantae</taxon>
        <taxon>Streptophyta</taxon>
        <taxon>Embryophyta</taxon>
        <taxon>Tracheophyta</taxon>
        <taxon>Spermatophyta</taxon>
        <taxon>Magnoliopsida</taxon>
        <taxon>eudicotyledons</taxon>
        <taxon>Gunneridae</taxon>
        <taxon>Pentapetalae</taxon>
        <taxon>asterids</taxon>
        <taxon>campanulids</taxon>
        <taxon>Asterales</taxon>
        <taxon>Asteraceae</taxon>
        <taxon>Asteroideae</taxon>
        <taxon>Anthemideae</taxon>
        <taxon>Artemisiinae</taxon>
        <taxon>Artemisia</taxon>
    </lineage>
</organism>
<dbReference type="AlphaFoldDB" id="A0A2U1NV86"/>
<protein>
    <submittedName>
        <fullName evidence="2">Uncharacterized protein</fullName>
    </submittedName>
</protein>
<feature type="compositionally biased region" description="Low complexity" evidence="1">
    <location>
        <begin position="30"/>
        <end position="40"/>
    </location>
</feature>
<evidence type="ECO:0000256" key="1">
    <source>
        <dbReference type="SAM" id="MobiDB-lite"/>
    </source>
</evidence>
<feature type="compositionally biased region" description="Basic and acidic residues" evidence="1">
    <location>
        <begin position="41"/>
        <end position="61"/>
    </location>
</feature>
<feature type="compositionally biased region" description="Basic and acidic residues" evidence="1">
    <location>
        <begin position="1"/>
        <end position="23"/>
    </location>
</feature>